<accession>A0ABU9A1Z1</accession>
<dbReference type="EMBL" id="JBBNAW010000015">
    <property type="protein sequence ID" value="MEK2610606.1"/>
    <property type="molecule type" value="Genomic_DNA"/>
</dbReference>
<name>A0ABU9A1Z1_9PSED</name>
<protein>
    <submittedName>
        <fullName evidence="1">Uncharacterized protein</fullName>
    </submittedName>
</protein>
<dbReference type="RefSeq" id="WP_340612663.1">
    <property type="nucleotide sequence ID" value="NZ_JBBNAW010000015.1"/>
</dbReference>
<comment type="caution">
    <text evidence="1">The sequence shown here is derived from an EMBL/GenBank/DDBJ whole genome shotgun (WGS) entry which is preliminary data.</text>
</comment>
<reference evidence="1 2" key="1">
    <citation type="submission" date="2024-03" db="EMBL/GenBank/DDBJ databases">
        <title>Screening, Identification and Application of a Plant Lactobacillus Strain.</title>
        <authorList>
            <person name="Li Y.L."/>
        </authorList>
    </citation>
    <scope>NUCLEOTIDE SEQUENCE [LARGE SCALE GENOMIC DNA]</scope>
    <source>
        <strain evidence="1 2">JDB</strain>
    </source>
</reference>
<evidence type="ECO:0000313" key="2">
    <source>
        <dbReference type="Proteomes" id="UP001386972"/>
    </source>
</evidence>
<dbReference type="Proteomes" id="UP001386972">
    <property type="component" value="Unassembled WGS sequence"/>
</dbReference>
<evidence type="ECO:0000313" key="1">
    <source>
        <dbReference type="EMBL" id="MEK2610606.1"/>
    </source>
</evidence>
<organism evidence="1 2">
    <name type="scientific">Pseudomonas shirazensis</name>
    <dbReference type="NCBI Taxonomy" id="2745494"/>
    <lineage>
        <taxon>Bacteria</taxon>
        <taxon>Pseudomonadati</taxon>
        <taxon>Pseudomonadota</taxon>
        <taxon>Gammaproteobacteria</taxon>
        <taxon>Pseudomonadales</taxon>
        <taxon>Pseudomonadaceae</taxon>
        <taxon>Pseudomonas</taxon>
    </lineage>
</organism>
<keyword evidence="2" id="KW-1185">Reference proteome</keyword>
<proteinExistence type="predicted"/>
<sequence length="163" mass="17408">MNSAIREAEPLSNLKQGVAFQNVRGYIASVAANSATGIGVLNSKADTPPLARFFCVRSTAMPLWAGRVGSIRAQQPLDCHANLHGSALHDWRHGSGVLDRNPRHRSMTTHHILTLNPSKARAAFHRACALAALHADSSLSVRLKRYNAAMAKARALEAAGGAL</sequence>
<gene>
    <name evidence="1" type="ORF">WLF18_15970</name>
</gene>